<evidence type="ECO:0000313" key="2">
    <source>
        <dbReference type="EMBL" id="CAB0011141.1"/>
    </source>
</evidence>
<proteinExistence type="predicted"/>
<evidence type="ECO:0000256" key="1">
    <source>
        <dbReference type="SAM" id="MobiDB-lite"/>
    </source>
</evidence>
<organism evidence="2 3">
    <name type="scientific">Nesidiocoris tenuis</name>
    <dbReference type="NCBI Taxonomy" id="355587"/>
    <lineage>
        <taxon>Eukaryota</taxon>
        <taxon>Metazoa</taxon>
        <taxon>Ecdysozoa</taxon>
        <taxon>Arthropoda</taxon>
        <taxon>Hexapoda</taxon>
        <taxon>Insecta</taxon>
        <taxon>Pterygota</taxon>
        <taxon>Neoptera</taxon>
        <taxon>Paraneoptera</taxon>
        <taxon>Hemiptera</taxon>
        <taxon>Heteroptera</taxon>
        <taxon>Panheteroptera</taxon>
        <taxon>Cimicomorpha</taxon>
        <taxon>Miridae</taxon>
        <taxon>Dicyphina</taxon>
        <taxon>Nesidiocoris</taxon>
    </lineage>
</organism>
<dbReference type="OrthoDB" id="6631459at2759"/>
<protein>
    <submittedName>
        <fullName evidence="2">Uncharacterized protein</fullName>
    </submittedName>
</protein>
<accession>A0A6H5H222</accession>
<name>A0A6H5H222_9HEMI</name>
<gene>
    <name evidence="2" type="ORF">NTEN_LOCUS16134</name>
</gene>
<dbReference type="AlphaFoldDB" id="A0A6H5H222"/>
<dbReference type="Proteomes" id="UP000479000">
    <property type="component" value="Unassembled WGS sequence"/>
</dbReference>
<sequence>MLRQGWLSDAPLPQSTEKYDNDSKKELNPRANIWPETRWCFHFTDLSLLSVWHSEYFFNPPVSAVYTGEGESEKSLKAVAVLSFEYQGGKNNSDSAYTVESLMNSFPLPDHLLNYNAILMRLLEKKARDVPPTTCKSSYDDWCKKQDEIASLRSINERINDISKIRAEMAVDQFVCNLNWETMDIINYLVSDKQLMGKAKSTSSLSTSAASPIVMMAKVKSEKKKSPKTPKKDQSKNTAKSKKSKKSEGKTKSTTSKSSHDRPVLLPPEALTVKRKPTYKLSNYDYLKLGWTRIPDYSISFKVFTLGVVPAFPALWPFRDRTDGQIAYYPGTERMAANFEGLPPYYIYHPNGEVAISVSKGRVGPRMIVRSMSKKNEAGAWIESRPVAMFDSKGNGVVYDTDGRIKMNYDQVEGALYPTSQKVVWKIEFKLGFVKYS</sequence>
<keyword evidence="3" id="KW-1185">Reference proteome</keyword>
<feature type="region of interest" description="Disordered" evidence="1">
    <location>
        <begin position="218"/>
        <end position="267"/>
    </location>
</feature>
<evidence type="ECO:0000313" key="3">
    <source>
        <dbReference type="Proteomes" id="UP000479000"/>
    </source>
</evidence>
<dbReference type="EMBL" id="CADCXU010023756">
    <property type="protein sequence ID" value="CAB0011141.1"/>
    <property type="molecule type" value="Genomic_DNA"/>
</dbReference>
<reference evidence="2 3" key="1">
    <citation type="submission" date="2020-02" db="EMBL/GenBank/DDBJ databases">
        <authorList>
            <person name="Ferguson B K."/>
        </authorList>
    </citation>
    <scope>NUCLEOTIDE SEQUENCE [LARGE SCALE GENOMIC DNA]</scope>
</reference>